<evidence type="ECO:0000313" key="8">
    <source>
        <dbReference type="EMBL" id="MBB3326949.1"/>
    </source>
</evidence>
<dbReference type="InterPro" id="IPR031358">
    <property type="entry name" value="Stealth_CR1"/>
</dbReference>
<reference evidence="8 9" key="1">
    <citation type="submission" date="2020-08" db="EMBL/GenBank/DDBJ databases">
        <title>Sequencing the genomes of 1000 actinobacteria strains.</title>
        <authorList>
            <person name="Klenk H.-P."/>
        </authorList>
    </citation>
    <scope>NUCLEOTIDE SEQUENCE [LARGE SCALE GENOMIC DNA]</scope>
    <source>
        <strain evidence="8 9">DSM 11053</strain>
    </source>
</reference>
<feature type="domain" description="Stealth protein CR3 conserved region 3" evidence="6">
    <location>
        <begin position="447"/>
        <end position="491"/>
    </location>
</feature>
<evidence type="ECO:0000313" key="9">
    <source>
        <dbReference type="Proteomes" id="UP000565572"/>
    </source>
</evidence>
<dbReference type="PANTHER" id="PTHR24045">
    <property type="match status" value="1"/>
</dbReference>
<dbReference type="InterPro" id="IPR047141">
    <property type="entry name" value="Stealth"/>
</dbReference>
<comment type="caution">
    <text evidence="8">The sequence shown here is derived from an EMBL/GenBank/DDBJ whole genome shotgun (WGS) entry which is preliminary data.</text>
</comment>
<dbReference type="RefSeq" id="WP_183337847.1">
    <property type="nucleotide sequence ID" value="NZ_JACHZG010000001.1"/>
</dbReference>
<protein>
    <recommendedName>
        <fullName evidence="10">Stealth protein CR4, conserved region 4</fullName>
    </recommendedName>
</protein>
<dbReference type="InterPro" id="IPR031357">
    <property type="entry name" value="Stealth_CR3"/>
</dbReference>
<accession>A0A7W5JV51</accession>
<evidence type="ECO:0000256" key="1">
    <source>
        <dbReference type="ARBA" id="ARBA00007583"/>
    </source>
</evidence>
<sequence length="569" mass="64096">MSPYRRAVLRLGRTRAGAVARGTLGGRRVRALRVLVLPRTRARRSLRATLAERRARQLPSNEPRAVLEAGRWVVTDPHWHPQRLREDNLARTATALEAAGVPYVLIRTSSATRYTLAVSAADQALVLSALARAPDLRSAQVQLAVGSRSVGRALPAAAAESIEWGTRRVVRVYRRVRSAPGAWTVGQQYGCDVELWEEGEVAGAGSPMSIGPRSNVASNLLPVGTLADTEPHEIGGRVYARPRVFGQVMLEDVTFDVDVVYTWVDGSDPVWRDRMLRTRARVEGTPFHPESAAANRFTDRDELRYSLRSLDAYAPWVRHVWLVTDQQRPSWLAEETPGLTVVDHRDIVEDHGVLPLFNSNAIISQLHHIPDLAEHHVYLNDDVFLGRDVVKRDFFMPSGLARLFPARLHRPFGPPTVTDEPHLNISRNIRAMLEERFGTTITRAVRHTPHAQLRSRLYELEELFADDFARVLRHPFRHHDDFAADQLLQYYLELTGAGVTTRISYDYVNIGLAEQAPRLQRLLRHRDRSVFCLNDAPAPDQPPIDHADVQDFLAAYFPVPSRWEVGGRS</sequence>
<evidence type="ECO:0000256" key="3">
    <source>
        <dbReference type="ARBA" id="ARBA00023169"/>
    </source>
</evidence>
<feature type="domain" description="Stealth protein CR4 conserved region 4" evidence="7">
    <location>
        <begin position="521"/>
        <end position="564"/>
    </location>
</feature>
<evidence type="ECO:0000259" key="4">
    <source>
        <dbReference type="Pfam" id="PF11380"/>
    </source>
</evidence>
<dbReference type="Pfam" id="PF11380">
    <property type="entry name" value="Stealth_CR2"/>
    <property type="match status" value="1"/>
</dbReference>
<dbReference type="AlphaFoldDB" id="A0A7W5JV51"/>
<comment type="similarity">
    <text evidence="1">Belongs to the stealth family.</text>
</comment>
<keyword evidence="2" id="KW-0808">Transferase</keyword>
<evidence type="ECO:0000259" key="6">
    <source>
        <dbReference type="Pfam" id="PF17102"/>
    </source>
</evidence>
<evidence type="ECO:0000256" key="2">
    <source>
        <dbReference type="ARBA" id="ARBA00022679"/>
    </source>
</evidence>
<evidence type="ECO:0000259" key="7">
    <source>
        <dbReference type="Pfam" id="PF17103"/>
    </source>
</evidence>
<feature type="domain" description="Stealth protein CR2 conserved region 2" evidence="4">
    <location>
        <begin position="296"/>
        <end position="400"/>
    </location>
</feature>
<feature type="domain" description="Stealth protein CR1 conserved region 1" evidence="5">
    <location>
        <begin position="255"/>
        <end position="280"/>
    </location>
</feature>
<dbReference type="EMBL" id="JACHZG010000001">
    <property type="protein sequence ID" value="MBB3326949.1"/>
    <property type="molecule type" value="Genomic_DNA"/>
</dbReference>
<dbReference type="Pfam" id="PF17101">
    <property type="entry name" value="Stealth_CR1"/>
    <property type="match status" value="1"/>
</dbReference>
<dbReference type="InterPro" id="IPR031356">
    <property type="entry name" value="Stealth_CR4"/>
</dbReference>
<evidence type="ECO:0008006" key="10">
    <source>
        <dbReference type="Google" id="ProtNLM"/>
    </source>
</evidence>
<dbReference type="Pfam" id="PF17103">
    <property type="entry name" value="Stealth_CR4"/>
    <property type="match status" value="1"/>
</dbReference>
<dbReference type="Pfam" id="PF17102">
    <property type="entry name" value="Stealth_CR3"/>
    <property type="match status" value="1"/>
</dbReference>
<keyword evidence="9" id="KW-1185">Reference proteome</keyword>
<proteinExistence type="inferred from homology"/>
<dbReference type="GO" id="GO:0000271">
    <property type="term" value="P:polysaccharide biosynthetic process"/>
    <property type="evidence" value="ECO:0007669"/>
    <property type="project" value="UniProtKB-KW"/>
</dbReference>
<keyword evidence="3" id="KW-0270">Exopolysaccharide synthesis</keyword>
<name>A0A7W5JV51_9ACTN</name>
<dbReference type="PANTHER" id="PTHR24045:SF0">
    <property type="entry name" value="N-ACETYLGLUCOSAMINE-1-PHOSPHOTRANSFERASE SUBUNITS ALPHA_BETA"/>
    <property type="match status" value="1"/>
</dbReference>
<dbReference type="GO" id="GO:0016772">
    <property type="term" value="F:transferase activity, transferring phosphorus-containing groups"/>
    <property type="evidence" value="ECO:0007669"/>
    <property type="project" value="InterPro"/>
</dbReference>
<organism evidence="8 9">
    <name type="scientific">Microlunatus antarcticus</name>
    <dbReference type="NCBI Taxonomy" id="53388"/>
    <lineage>
        <taxon>Bacteria</taxon>
        <taxon>Bacillati</taxon>
        <taxon>Actinomycetota</taxon>
        <taxon>Actinomycetes</taxon>
        <taxon>Propionibacteriales</taxon>
        <taxon>Propionibacteriaceae</taxon>
        <taxon>Microlunatus</taxon>
    </lineage>
</organism>
<evidence type="ECO:0000259" key="5">
    <source>
        <dbReference type="Pfam" id="PF17101"/>
    </source>
</evidence>
<gene>
    <name evidence="8" type="ORF">FHX39_001893</name>
</gene>
<dbReference type="Proteomes" id="UP000565572">
    <property type="component" value="Unassembled WGS sequence"/>
</dbReference>
<dbReference type="InterPro" id="IPR021520">
    <property type="entry name" value="Stealth_CR2"/>
</dbReference>